<dbReference type="InterPro" id="IPR000242">
    <property type="entry name" value="PTP_cat"/>
</dbReference>
<dbReference type="GO" id="GO:0043235">
    <property type="term" value="C:receptor complex"/>
    <property type="evidence" value="ECO:0007669"/>
    <property type="project" value="TreeGrafter"/>
</dbReference>
<evidence type="ECO:0000256" key="2">
    <source>
        <dbReference type="ARBA" id="ARBA00022989"/>
    </source>
</evidence>
<dbReference type="SMART" id="SM00194">
    <property type="entry name" value="PTPc"/>
    <property type="match status" value="1"/>
</dbReference>
<organism evidence="7 8">
    <name type="scientific">Eschrichtius robustus</name>
    <name type="common">California gray whale</name>
    <name type="synonym">Eschrichtius gibbosus</name>
    <dbReference type="NCBI Taxonomy" id="9764"/>
    <lineage>
        <taxon>Eukaryota</taxon>
        <taxon>Metazoa</taxon>
        <taxon>Chordata</taxon>
        <taxon>Craniata</taxon>
        <taxon>Vertebrata</taxon>
        <taxon>Euteleostomi</taxon>
        <taxon>Mammalia</taxon>
        <taxon>Eutheria</taxon>
        <taxon>Laurasiatheria</taxon>
        <taxon>Artiodactyla</taxon>
        <taxon>Whippomorpha</taxon>
        <taxon>Cetacea</taxon>
        <taxon>Mysticeti</taxon>
        <taxon>Eschrichtiidae</taxon>
        <taxon>Eschrichtius</taxon>
    </lineage>
</organism>
<evidence type="ECO:0000256" key="1">
    <source>
        <dbReference type="ARBA" id="ARBA00022692"/>
    </source>
</evidence>
<evidence type="ECO:0000313" key="8">
    <source>
        <dbReference type="Proteomes" id="UP001159641"/>
    </source>
</evidence>
<proteinExistence type="predicted"/>
<dbReference type="Pfam" id="PF00102">
    <property type="entry name" value="Y_phosphatase"/>
    <property type="match status" value="1"/>
</dbReference>
<dbReference type="PROSITE" id="PS50055">
    <property type="entry name" value="TYR_PHOSPHATASE_PTP"/>
    <property type="match status" value="1"/>
</dbReference>
<accession>A0AB34GHF1</accession>
<dbReference type="GO" id="GO:0004725">
    <property type="term" value="F:protein tyrosine phosphatase activity"/>
    <property type="evidence" value="ECO:0007669"/>
    <property type="project" value="InterPro"/>
</dbReference>
<reference evidence="7 8" key="1">
    <citation type="submission" date="2022-11" db="EMBL/GenBank/DDBJ databases">
        <title>Whole genome sequence of Eschrichtius robustus ER-17-0199.</title>
        <authorList>
            <person name="Bruniche-Olsen A."/>
            <person name="Black A.N."/>
            <person name="Fields C.J."/>
            <person name="Walden K."/>
            <person name="Dewoody J.A."/>
        </authorList>
    </citation>
    <scope>NUCLEOTIDE SEQUENCE [LARGE SCALE GENOMIC DNA]</scope>
    <source>
        <strain evidence="7">ER-17-0199</strain>
        <tissue evidence="7">Blubber</tissue>
    </source>
</reference>
<comment type="caution">
    <text evidence="7">The sequence shown here is derived from an EMBL/GenBank/DDBJ whole genome shotgun (WGS) entry which is preliminary data.</text>
</comment>
<keyword evidence="2" id="KW-1133">Transmembrane helix</keyword>
<dbReference type="Gene3D" id="3.90.190.10">
    <property type="entry name" value="Protein tyrosine phosphatase superfamily"/>
    <property type="match status" value="1"/>
</dbReference>
<dbReference type="AlphaFoldDB" id="A0AB34GHF1"/>
<dbReference type="EMBL" id="JAIQCJ010002242">
    <property type="protein sequence ID" value="KAJ8778523.1"/>
    <property type="molecule type" value="Genomic_DNA"/>
</dbReference>
<evidence type="ECO:0000256" key="4">
    <source>
        <dbReference type="SAM" id="MobiDB-lite"/>
    </source>
</evidence>
<feature type="compositionally biased region" description="Low complexity" evidence="4">
    <location>
        <begin position="251"/>
        <end position="260"/>
    </location>
</feature>
<evidence type="ECO:0008006" key="9">
    <source>
        <dbReference type="Google" id="ProtNLM"/>
    </source>
</evidence>
<dbReference type="InterPro" id="IPR050713">
    <property type="entry name" value="RTP_Phos/Ushers"/>
</dbReference>
<protein>
    <recommendedName>
        <fullName evidence="9">Tyrosine-protein phosphatase domain-containing protein</fullName>
    </recommendedName>
</protein>
<keyword evidence="1" id="KW-0812">Transmembrane</keyword>
<feature type="region of interest" description="Disordered" evidence="4">
    <location>
        <begin position="251"/>
        <end position="276"/>
    </location>
</feature>
<keyword evidence="8" id="KW-1185">Reference proteome</keyword>
<sequence length="361" mass="39588">MLDCNLPSIAPVPPSADRTLSGAVSSYAQSHPQDPGTGPQRLMPTSSEWTHQPIPAHSFRQGYEAKSARAHQAFFQAFEELREVGEEQPRLEAEHPADTAENRYPHVLPCEHGGQGDDHSRVRLTPLDGEPHSDYVNASVIPGYTRPQGFITTQGPLKKTLEDFWRLVREQQVRVVVMLTVGMQNGRHYWPADSTPVTHGHITVHLLAEEPEGEWTTRDFQLQHVCARERGGGDSLEGRLASWAPGLPLAQEAAQQPQRPVKQLQSTTRPDHGVPETPSSLLAFVDPVREQAWAAPGAGPILVHAGEAGGGWRGVGAGVGRSGTFVALSRLLQQPEEEDTVDVFHMVCSLRLHRPLTIQTP</sequence>
<feature type="compositionally biased region" description="Polar residues" evidence="4">
    <location>
        <begin position="22"/>
        <end position="32"/>
    </location>
</feature>
<feature type="domain" description="Tyrosine-protein phosphatase" evidence="5">
    <location>
        <begin position="74"/>
        <end position="361"/>
    </location>
</feature>
<feature type="domain" description="Tyrosine specific protein phosphatases" evidence="6">
    <location>
        <begin position="317"/>
        <end position="361"/>
    </location>
</feature>
<dbReference type="PANTHER" id="PTHR46957:SF10">
    <property type="entry name" value="PROTEIN TYROSINE PHOSPHATASE, RECEPTOR TYPE, H"/>
    <property type="match status" value="1"/>
</dbReference>
<feature type="region of interest" description="Disordered" evidence="4">
    <location>
        <begin position="1"/>
        <end position="47"/>
    </location>
</feature>
<keyword evidence="3" id="KW-0325">Glycoprotein</keyword>
<dbReference type="PRINTS" id="PR00700">
    <property type="entry name" value="PRTYPHPHTASE"/>
</dbReference>
<dbReference type="InterPro" id="IPR000387">
    <property type="entry name" value="Tyr_Pase_dom"/>
</dbReference>
<dbReference type="SUPFAM" id="SSF52799">
    <property type="entry name" value="(Phosphotyrosine protein) phosphatases II"/>
    <property type="match status" value="1"/>
</dbReference>
<dbReference type="InterPro" id="IPR029021">
    <property type="entry name" value="Prot-tyrosine_phosphatase-like"/>
</dbReference>
<dbReference type="PROSITE" id="PS50056">
    <property type="entry name" value="TYR_PHOSPHATASE_2"/>
    <property type="match status" value="1"/>
</dbReference>
<dbReference type="InterPro" id="IPR003595">
    <property type="entry name" value="Tyr_Pase_cat"/>
</dbReference>
<dbReference type="SMART" id="SM00404">
    <property type="entry name" value="PTPc_motif"/>
    <property type="match status" value="1"/>
</dbReference>
<evidence type="ECO:0000313" key="7">
    <source>
        <dbReference type="EMBL" id="KAJ8778523.1"/>
    </source>
</evidence>
<evidence type="ECO:0000256" key="3">
    <source>
        <dbReference type="ARBA" id="ARBA00023180"/>
    </source>
</evidence>
<keyword evidence="2" id="KW-0472">Membrane</keyword>
<evidence type="ECO:0000259" key="6">
    <source>
        <dbReference type="PROSITE" id="PS50056"/>
    </source>
</evidence>
<name>A0AB34GHF1_ESCRO</name>
<gene>
    <name evidence="7" type="ORF">J1605_013492</name>
</gene>
<dbReference type="PANTHER" id="PTHR46957">
    <property type="entry name" value="CYTOKINE RECEPTOR"/>
    <property type="match status" value="1"/>
</dbReference>
<evidence type="ECO:0000259" key="5">
    <source>
        <dbReference type="PROSITE" id="PS50055"/>
    </source>
</evidence>
<dbReference type="Proteomes" id="UP001159641">
    <property type="component" value="Unassembled WGS sequence"/>
</dbReference>